<comment type="caution">
    <text evidence="3">The sequence shown here is derived from an EMBL/GenBank/DDBJ whole genome shotgun (WGS) entry which is preliminary data.</text>
</comment>
<dbReference type="Gene3D" id="2.60.40.1220">
    <property type="match status" value="1"/>
</dbReference>
<gene>
    <name evidence="3" type="ORF">A5888_001309</name>
</gene>
<reference evidence="3" key="1">
    <citation type="submission" date="2017-05" db="EMBL/GenBank/DDBJ databases">
        <title>The Genome Sequence of Enterococcus sp. 9E7_DIV0242.</title>
        <authorList>
            <consortium name="The Broad Institute Genomics Platform"/>
            <consortium name="The Broad Institute Genomic Center for Infectious Diseases"/>
            <person name="Earl A."/>
            <person name="Manson A."/>
            <person name="Schwartman J."/>
            <person name="Gilmore M."/>
            <person name="Abouelleil A."/>
            <person name="Cao P."/>
            <person name="Chapman S."/>
            <person name="Cusick C."/>
            <person name="Shea T."/>
            <person name="Young S."/>
            <person name="Neafsey D."/>
            <person name="Nusbaum C."/>
            <person name="Birren B."/>
        </authorList>
    </citation>
    <scope>NUCLEOTIDE SEQUENCE [LARGE SCALE GENOMIC DNA]</scope>
    <source>
        <strain evidence="3">9E7_DIV0242</strain>
    </source>
</reference>
<name>A0A242K7M4_9ENTE</name>
<evidence type="ECO:0000256" key="1">
    <source>
        <dbReference type="ARBA" id="ARBA00009432"/>
    </source>
</evidence>
<dbReference type="AlphaFoldDB" id="A0A242K7M4"/>
<evidence type="ECO:0000256" key="2">
    <source>
        <dbReference type="ARBA" id="ARBA00022729"/>
    </source>
</evidence>
<dbReference type="InterPro" id="IPR014755">
    <property type="entry name" value="Cu-Rt/internalin_Ig-like"/>
</dbReference>
<proteinExistence type="inferred from homology"/>
<comment type="similarity">
    <text evidence="1">Belongs to the internalin family.</text>
</comment>
<evidence type="ECO:0000313" key="3">
    <source>
        <dbReference type="EMBL" id="OTP17171.1"/>
    </source>
</evidence>
<dbReference type="EMBL" id="NGMM01000002">
    <property type="protein sequence ID" value="OTP17171.1"/>
    <property type="molecule type" value="Genomic_DNA"/>
</dbReference>
<dbReference type="InterPro" id="IPR032675">
    <property type="entry name" value="LRR_dom_sf"/>
</dbReference>
<accession>A0A242K7M4</accession>
<protein>
    <submittedName>
        <fullName evidence="3">Uncharacterized protein</fullName>
    </submittedName>
</protein>
<dbReference type="Gene3D" id="3.80.10.10">
    <property type="entry name" value="Ribonuclease Inhibitor"/>
    <property type="match status" value="1"/>
</dbReference>
<organism evidence="3">
    <name type="scientific">Candidatus Enterococcus clewellii</name>
    <dbReference type="NCBI Taxonomy" id="1834193"/>
    <lineage>
        <taxon>Bacteria</taxon>
        <taxon>Bacillati</taxon>
        <taxon>Bacillota</taxon>
        <taxon>Bacilli</taxon>
        <taxon>Lactobacillales</taxon>
        <taxon>Enterococcaceae</taxon>
        <taxon>Enterococcus</taxon>
    </lineage>
</organism>
<sequence>MGCVFLRVFESGYVKCYLISYTHLDVYKRQISVGNGLLASAEYGNENRDHSPYAYIPDYDLREMLAHMSGVRSDEIYEEYGLIEKDVLRDLTRKYDDESGAYSLEGLQYLENITEYASEGSEAVDYRPLEKLTKLKEFKDWHAPAYSIDFFQNMNQLEEIYLELGVGMDEGDTSLRPILDLTVLNPLTNLTSLTILEEARYSQTIVLKNGMTQYQLVDPVILSNHFGDTEVEYESNDEGFTCENGILSWNNLSSDTTELRYSWNARSDTDEGYFNFSGEAIVPLPVSYTHLDVYKRQELLFVTLHSNSEYKN</sequence>
<keyword evidence="2" id="KW-0732">Signal</keyword>